<dbReference type="InterPro" id="IPR025110">
    <property type="entry name" value="AMP-bd_C"/>
</dbReference>
<feature type="domain" description="AMP-binding enzyme C-terminal" evidence="4">
    <location>
        <begin position="400"/>
        <end position="475"/>
    </location>
</feature>
<evidence type="ECO:0000313" key="6">
    <source>
        <dbReference type="Proteomes" id="UP001519332"/>
    </source>
</evidence>
<dbReference type="GO" id="GO:0016874">
    <property type="term" value="F:ligase activity"/>
    <property type="evidence" value="ECO:0007669"/>
    <property type="project" value="UniProtKB-KW"/>
</dbReference>
<evidence type="ECO:0000256" key="2">
    <source>
        <dbReference type="ARBA" id="ARBA00022598"/>
    </source>
</evidence>
<dbReference type="Pfam" id="PF13193">
    <property type="entry name" value="AMP-binding_C"/>
    <property type="match status" value="1"/>
</dbReference>
<evidence type="ECO:0000256" key="1">
    <source>
        <dbReference type="ARBA" id="ARBA00006432"/>
    </source>
</evidence>
<dbReference type="InterPro" id="IPR042099">
    <property type="entry name" value="ANL_N_sf"/>
</dbReference>
<dbReference type="PANTHER" id="PTHR43201">
    <property type="entry name" value="ACYL-COA SYNTHETASE"/>
    <property type="match status" value="1"/>
</dbReference>
<feature type="domain" description="AMP-dependent synthetase/ligase" evidence="3">
    <location>
        <begin position="13"/>
        <end position="344"/>
    </location>
</feature>
<dbReference type="Pfam" id="PF00501">
    <property type="entry name" value="AMP-binding"/>
    <property type="match status" value="1"/>
</dbReference>
<dbReference type="PANTHER" id="PTHR43201:SF5">
    <property type="entry name" value="MEDIUM-CHAIN ACYL-COA LIGASE ACSF2, MITOCHONDRIAL"/>
    <property type="match status" value="1"/>
</dbReference>
<sequence>MRTSVRQRIADIARMAPGETALVGFDTELAEQSLSWRELAEMTDDLVGLLRALPDRRDTPCVVVEAANTVHSAIGIAAVLSAELPLFPLNPAAPPAERAGIFSFLGRRFGRVHVMDGRHQLHEADIGRAAGTAPKPWPEAAPAFMLATGGSSGVPKISMHRDPLGYDPARTPAMAIRNTGWRAGQRQLIVGPLYHAAPFTVFLDALLDRNTTVLQPFFAPSWTIRLVAGHQIEWMQLTPTHMREILRLRPDSASFASIKAVLHTAARCDADTKRGWIDLLGAQRLYELYGATEDIGVTLVRGDEWLARPGTVGRGVLTQIAIMDDNRRRVPPGTVGTVFMRSPGRPERRGYVDNRMPETTVDGFATVGDRGRVDRDGYLFLEPRKHDVINVGGEKVDPSEVETVVLGHPKVLDTVAVGVPHETLGFVVGVHVMLKPSSTMSNGELIAHCGQRLATHKIPKQVTFVEEIPRSAAGKVQRWRLAESGRGGERDASIR</sequence>
<dbReference type="EMBL" id="JAGINW010000001">
    <property type="protein sequence ID" value="MBP2328545.1"/>
    <property type="molecule type" value="Genomic_DNA"/>
</dbReference>
<keyword evidence="6" id="KW-1185">Reference proteome</keyword>
<protein>
    <submittedName>
        <fullName evidence="5">Bile acid-coenzyme A ligase</fullName>
    </submittedName>
</protein>
<evidence type="ECO:0000259" key="3">
    <source>
        <dbReference type="Pfam" id="PF00501"/>
    </source>
</evidence>
<gene>
    <name evidence="5" type="ORF">JOF56_008930</name>
</gene>
<proteinExistence type="inferred from homology"/>
<dbReference type="Proteomes" id="UP001519332">
    <property type="component" value="Unassembled WGS sequence"/>
</dbReference>
<accession>A0ABS4TVX0</accession>
<reference evidence="5 6" key="1">
    <citation type="submission" date="2021-03" db="EMBL/GenBank/DDBJ databases">
        <title>Sequencing the genomes of 1000 actinobacteria strains.</title>
        <authorList>
            <person name="Klenk H.-P."/>
        </authorList>
    </citation>
    <scope>NUCLEOTIDE SEQUENCE [LARGE SCALE GENOMIC DNA]</scope>
    <source>
        <strain evidence="5 6">DSM 46670</strain>
    </source>
</reference>
<name>A0ABS4TVX0_9PSEU</name>
<dbReference type="RefSeq" id="WP_209645521.1">
    <property type="nucleotide sequence ID" value="NZ_JAGINW010000001.1"/>
</dbReference>
<evidence type="ECO:0000313" key="5">
    <source>
        <dbReference type="EMBL" id="MBP2328545.1"/>
    </source>
</evidence>
<dbReference type="InterPro" id="IPR020845">
    <property type="entry name" value="AMP-binding_CS"/>
</dbReference>
<organism evidence="5 6">
    <name type="scientific">Kibdelosporangium banguiense</name>
    <dbReference type="NCBI Taxonomy" id="1365924"/>
    <lineage>
        <taxon>Bacteria</taxon>
        <taxon>Bacillati</taxon>
        <taxon>Actinomycetota</taxon>
        <taxon>Actinomycetes</taxon>
        <taxon>Pseudonocardiales</taxon>
        <taxon>Pseudonocardiaceae</taxon>
        <taxon>Kibdelosporangium</taxon>
    </lineage>
</organism>
<evidence type="ECO:0000259" key="4">
    <source>
        <dbReference type="Pfam" id="PF13193"/>
    </source>
</evidence>
<comment type="similarity">
    <text evidence="1">Belongs to the ATP-dependent AMP-binding enzyme family.</text>
</comment>
<dbReference type="SUPFAM" id="SSF56801">
    <property type="entry name" value="Acetyl-CoA synthetase-like"/>
    <property type="match status" value="1"/>
</dbReference>
<dbReference type="PROSITE" id="PS00455">
    <property type="entry name" value="AMP_BINDING"/>
    <property type="match status" value="1"/>
</dbReference>
<dbReference type="Gene3D" id="3.30.300.30">
    <property type="match status" value="1"/>
</dbReference>
<comment type="caution">
    <text evidence="5">The sequence shown here is derived from an EMBL/GenBank/DDBJ whole genome shotgun (WGS) entry which is preliminary data.</text>
</comment>
<dbReference type="InterPro" id="IPR045851">
    <property type="entry name" value="AMP-bd_C_sf"/>
</dbReference>
<dbReference type="InterPro" id="IPR000873">
    <property type="entry name" value="AMP-dep_synth/lig_dom"/>
</dbReference>
<dbReference type="Gene3D" id="3.40.50.12780">
    <property type="entry name" value="N-terminal domain of ligase-like"/>
    <property type="match status" value="1"/>
</dbReference>
<keyword evidence="2 5" id="KW-0436">Ligase</keyword>